<protein>
    <submittedName>
        <fullName evidence="1">Uncharacterized protein</fullName>
    </submittedName>
</protein>
<dbReference type="EMBL" id="MK072510">
    <property type="protein sequence ID" value="AYV86588.1"/>
    <property type="molecule type" value="Genomic_DNA"/>
</dbReference>
<organism evidence="1">
    <name type="scientific">Sylvanvirus sp</name>
    <dbReference type="NCBI Taxonomy" id="2487774"/>
    <lineage>
        <taxon>Viruses</taxon>
    </lineage>
</organism>
<accession>A0A3G5AHH2</accession>
<gene>
    <name evidence="1" type="ORF">Sylvanvirus4_2</name>
</gene>
<evidence type="ECO:0000313" key="1">
    <source>
        <dbReference type="EMBL" id="AYV86588.1"/>
    </source>
</evidence>
<reference evidence="1" key="1">
    <citation type="submission" date="2018-10" db="EMBL/GenBank/DDBJ databases">
        <title>Hidden diversity of soil giant viruses.</title>
        <authorList>
            <person name="Schulz F."/>
            <person name="Alteio L."/>
            <person name="Goudeau D."/>
            <person name="Ryan E.M."/>
            <person name="Malmstrom R.R."/>
            <person name="Blanchard J."/>
            <person name="Woyke T."/>
        </authorList>
    </citation>
    <scope>NUCLEOTIDE SEQUENCE</scope>
    <source>
        <strain evidence="1">SYV1</strain>
    </source>
</reference>
<proteinExistence type="predicted"/>
<sequence length="461" mass="53305">MNEIESSLITNKHIFLCIPEQVNTLECYHKEVTNLQSHFCGLVFTDIKTCEEYMNMTSANIGQVDDTMIYICGDILKNYTELKDLLQIVLPLKWNIIQELSHNYEEKDIEITITNSQLIGLGQVPLNIYNTGVYFRKYFNSNRKSKLKDYFDLVSHEHEFQSLTESDKPSDALRTGIYLTKIVEEVKEELKLNLLRCSSNLRGPTGNFKEIDVDIVNQVNTLSSLFFKHSSPLNHVLAQVYENKLFTKSNDSSSIARDSSVSSVSSLLVEKKAKIKEHSDKSKDMNRNGLIAFCTFYKSKSQVNDVPNNIQGNVSEEDIFDYRYKKVTVLTKLRFRLKKTVTDTTLKKQFDIVLYPDSVFIISLWTNRLYTHEIVPSVLPLDKLPIRLGYVIRCSKTEAVFKNNQMFIYENGTCIPLQQPDIEGVKELKALYSKENVTDEVIHYRKFYFSLNKGDYERPIV</sequence>
<name>A0A3G5AHH2_9VIRU</name>